<gene>
    <name evidence="3" type="ORF">UFOPK3770_00276</name>
</gene>
<feature type="domain" description="Penicillin-binding protein transpeptidase" evidence="1">
    <location>
        <begin position="155"/>
        <end position="477"/>
    </location>
</feature>
<protein>
    <submittedName>
        <fullName evidence="3">Unannotated protein</fullName>
    </submittedName>
</protein>
<dbReference type="SUPFAM" id="SSF56601">
    <property type="entry name" value="beta-lactamase/transpeptidase-like"/>
    <property type="match status" value="1"/>
</dbReference>
<evidence type="ECO:0000259" key="1">
    <source>
        <dbReference type="Pfam" id="PF00905"/>
    </source>
</evidence>
<feature type="domain" description="Penicillin binding protein A dimerisation" evidence="2">
    <location>
        <begin position="52"/>
        <end position="134"/>
    </location>
</feature>
<dbReference type="GO" id="GO:0071555">
    <property type="term" value="P:cell wall organization"/>
    <property type="evidence" value="ECO:0007669"/>
    <property type="project" value="TreeGrafter"/>
</dbReference>
<dbReference type="GO" id="GO:0008658">
    <property type="term" value="F:penicillin binding"/>
    <property type="evidence" value="ECO:0007669"/>
    <property type="project" value="InterPro"/>
</dbReference>
<dbReference type="InterPro" id="IPR012338">
    <property type="entry name" value="Beta-lactam/transpept-like"/>
</dbReference>
<dbReference type="Pfam" id="PF21922">
    <property type="entry name" value="PBP_dimer_2"/>
    <property type="match status" value="1"/>
</dbReference>
<organism evidence="3">
    <name type="scientific">freshwater metagenome</name>
    <dbReference type="NCBI Taxonomy" id="449393"/>
    <lineage>
        <taxon>unclassified sequences</taxon>
        <taxon>metagenomes</taxon>
        <taxon>ecological metagenomes</taxon>
    </lineage>
</organism>
<name>A0A6J5YWT9_9ZZZZ</name>
<dbReference type="InterPro" id="IPR001460">
    <property type="entry name" value="PCN-bd_Tpept"/>
</dbReference>
<dbReference type="GO" id="GO:0071972">
    <property type="term" value="F:peptidoglycan L,D-transpeptidase activity"/>
    <property type="evidence" value="ECO:0007669"/>
    <property type="project" value="TreeGrafter"/>
</dbReference>
<dbReference type="PANTHER" id="PTHR30627">
    <property type="entry name" value="PEPTIDOGLYCAN D,D-TRANSPEPTIDASE"/>
    <property type="match status" value="1"/>
</dbReference>
<reference evidence="3" key="1">
    <citation type="submission" date="2020-05" db="EMBL/GenBank/DDBJ databases">
        <authorList>
            <person name="Chiriac C."/>
            <person name="Salcher M."/>
            <person name="Ghai R."/>
            <person name="Kavagutti S V."/>
        </authorList>
    </citation>
    <scope>NUCLEOTIDE SEQUENCE</scope>
</reference>
<dbReference type="PANTHER" id="PTHR30627:SF24">
    <property type="entry name" value="PENICILLIN-BINDING PROTEIN 4B"/>
    <property type="match status" value="1"/>
</dbReference>
<dbReference type="EMBL" id="CAESAJ010000016">
    <property type="protein sequence ID" value="CAB4332163.1"/>
    <property type="molecule type" value="Genomic_DNA"/>
</dbReference>
<sequence length="482" mass="50930">MNRQINRVTGALVFLILLLIGNLSYVQVFEASQLRSQQGNQRILLAEYSRQRGPILLASQAIAESTPTNDTLKYLRTYTNPEAYAPITGFYSLVYGATGLEQKENNILSGNDSRFFVDRLQQLLANRKPKGGAIRLTINDRAQRAAYKALRGRTGAVVAINPKTGAILALVSSPSFDPNLLSSHDAKSIQDSYESLLANADQPMLNRPLAMTLPPGSVFKLVTAAAALESGKYTPDTVVPGPASITLPLTDKELGNWTGKACGPDDQTTLTQALAISCNTAFASIGMELGAKAIEEQAKKFGFETSFALPLIAAASHFPTKVDLPQTAMSAIGQFDVRATALQMAMVAAGIANQGVVMKPFLIAQVLGPDLSVLQNTAPQAQQRAISPINATLLTEMMVNVVTNGTGSKARLPNVRVAGKTGTAENTPGESAHAWFVSFAPADDPEVAVAVFLEHGGGAREVSGNALAGPIAAAVMQAVISK</sequence>
<dbReference type="AlphaFoldDB" id="A0A6J5YWT9"/>
<proteinExistence type="predicted"/>
<accession>A0A6J5YWT9</accession>
<dbReference type="Gene3D" id="3.40.710.10">
    <property type="entry name" value="DD-peptidase/beta-lactamase superfamily"/>
    <property type="match status" value="1"/>
</dbReference>
<dbReference type="GO" id="GO:0005886">
    <property type="term" value="C:plasma membrane"/>
    <property type="evidence" value="ECO:0007669"/>
    <property type="project" value="TreeGrafter"/>
</dbReference>
<evidence type="ECO:0000259" key="2">
    <source>
        <dbReference type="Pfam" id="PF21922"/>
    </source>
</evidence>
<dbReference type="InterPro" id="IPR054120">
    <property type="entry name" value="PBPA_dimer"/>
</dbReference>
<dbReference type="Gene3D" id="3.90.1310.10">
    <property type="entry name" value="Penicillin-binding protein 2a (Domain 2)"/>
    <property type="match status" value="1"/>
</dbReference>
<evidence type="ECO:0000313" key="3">
    <source>
        <dbReference type="EMBL" id="CAB4332163.1"/>
    </source>
</evidence>
<dbReference type="InterPro" id="IPR050515">
    <property type="entry name" value="Beta-lactam/transpept"/>
</dbReference>
<dbReference type="Pfam" id="PF00905">
    <property type="entry name" value="Transpeptidase"/>
    <property type="match status" value="1"/>
</dbReference>